<gene>
    <name evidence="1" type="ORF">GCM10011340_21140</name>
</gene>
<protein>
    <recommendedName>
        <fullName evidence="3">Helix-turn-helix type 11 domain-containing protein</fullName>
    </recommendedName>
</protein>
<evidence type="ECO:0000313" key="2">
    <source>
        <dbReference type="Proteomes" id="UP000658258"/>
    </source>
</evidence>
<reference evidence="2" key="1">
    <citation type="journal article" date="2019" name="Int. J. Syst. Evol. Microbiol.">
        <title>The Global Catalogue of Microorganisms (GCM) 10K type strain sequencing project: providing services to taxonomists for standard genome sequencing and annotation.</title>
        <authorList>
            <consortium name="The Broad Institute Genomics Platform"/>
            <consortium name="The Broad Institute Genome Sequencing Center for Infectious Disease"/>
            <person name="Wu L."/>
            <person name="Ma J."/>
        </authorList>
    </citation>
    <scope>NUCLEOTIDE SEQUENCE [LARGE SCALE GENOMIC DNA]</scope>
    <source>
        <strain evidence="2">CGMCC 1.15111</strain>
    </source>
</reference>
<sequence length="89" mass="10525">MLKQIQRIERLHHLIRLKATGSPKQCARKLEISERQLYYTIELMKELGAPIFFDLSLGSYCYEYETEWSYGFSRKPDQNQISKFSASSK</sequence>
<name>A0ABQ3I8Q2_9BACT</name>
<dbReference type="Proteomes" id="UP000658258">
    <property type="component" value="Unassembled WGS sequence"/>
</dbReference>
<accession>A0ABQ3I8Q2</accession>
<keyword evidence="2" id="KW-1185">Reference proteome</keyword>
<proteinExistence type="predicted"/>
<dbReference type="EMBL" id="BNAG01000003">
    <property type="protein sequence ID" value="GHE65757.1"/>
    <property type="molecule type" value="Genomic_DNA"/>
</dbReference>
<evidence type="ECO:0000313" key="1">
    <source>
        <dbReference type="EMBL" id="GHE65757.1"/>
    </source>
</evidence>
<organism evidence="1 2">
    <name type="scientific">Roseivirga thermotolerans</name>
    <dbReference type="NCBI Taxonomy" id="1758176"/>
    <lineage>
        <taxon>Bacteria</taxon>
        <taxon>Pseudomonadati</taxon>
        <taxon>Bacteroidota</taxon>
        <taxon>Cytophagia</taxon>
        <taxon>Cytophagales</taxon>
        <taxon>Roseivirgaceae</taxon>
        <taxon>Roseivirga</taxon>
    </lineage>
</organism>
<comment type="caution">
    <text evidence="1">The sequence shown here is derived from an EMBL/GenBank/DDBJ whole genome shotgun (WGS) entry which is preliminary data.</text>
</comment>
<evidence type="ECO:0008006" key="3">
    <source>
        <dbReference type="Google" id="ProtNLM"/>
    </source>
</evidence>